<protein>
    <submittedName>
        <fullName evidence="2">Uncharacterized protein</fullName>
    </submittedName>
</protein>
<feature type="compositionally biased region" description="Low complexity" evidence="1">
    <location>
        <begin position="691"/>
        <end position="711"/>
    </location>
</feature>
<dbReference type="AlphaFoldDB" id="A0A6L2JES5"/>
<sequence>MDMTVDQQVALDEALVPHASRLRIRRSNFRLQLNISSKESTLQLVYDVLRLTPFFKAFLVTADVPEIYMQEFWATATVHHHSIRFKMDNKKHIVNLEYFKEMLHICPRLPAIINKCLSEKSSGYDSLRLSQAQILWGFYHKRNVDFAYLMWEDFVYQVEHKDTNKSNEMYYPRFTKMIIHYFMSKDPSIPRRNKVNWHYVRDDQMFTTIKLNSEAYKEYYAVAIGATPPKTKASVRKTKSSSNTIVTLPLTAAAGTRLFTSAKGKQLAKASKAKSLTALSEGFSMYPLKSQIKIFLRNLVMKEMMVMMMKKEVMIKMMMMIRIMKIKMMMIKKKGMMMIIKRKVIMMIKTLMKKVKNLSIPGNGEENLRLNVSREEGQDEEDDEDKLYRDVNINLEGMGVQMPNVHTTQEFEDSHVTLTPINPDGQQQSSSVSSQFVTSMLNPTSDAGIEFIFETTSQMDVQAPTSVAPLPLSPPTLTPSTIATITTVQQAPTPPTTASSTLLQNLPNFGSLFGFDHRLKTLEDNFSKFVQTNQFSGAVSSIPGIVQRYMDQQMNEAVKNIQKIIKEQVKEQVKVKVSKILSRIEQTVNEQLEAEVLTRSSNSSKTSYAIAADLLEMELKKILIKKMEGNKSIHRSIEQRNLYKVLVEAYESDKIILDTYGDTVTLKRRHDDDADKDEEPSAGSDRGSADKSTQGSKSQQTSTSESATAEEPMQTTHEIKDPLHPEFETCAYDQPIAEPSQHPEWFSQQKKPPTPDRDWNKTLPDTHRSIQPWISELAKQTDSRSSFNELMDTPVDFLDFLMNQLKVDTLTPKLLAGPTYELMKGSCKSLVELEFFLEEVYKATMNQLVWINPEGQQYPHNLLKPLPLIPNSQGRRIILFDHFINNDLEYLCGGALSRKYTTSVTKTKAAAYGHIKWIEDLFYGFAVNRESARDVYSKRKIITATKLKIVEWHNYKHLDWITVRRDDDKLYKFKEGVFKRLCIQDIKDMLLLLVQGKLTNLTKKLNLTRLDTYRSDLKRKEDYIAYSNPRGFIYQNKDKQNRLMRIDELQKFSDGTLTVGIWMKYLPQTIWRKSDKERAATMIQAIDKQLKTRRIMRSLESGRLYEGDFRMLQRTI</sequence>
<evidence type="ECO:0000313" key="2">
    <source>
        <dbReference type="EMBL" id="GEU35162.1"/>
    </source>
</evidence>
<proteinExistence type="predicted"/>
<organism evidence="2">
    <name type="scientific">Tanacetum cinerariifolium</name>
    <name type="common">Dalmatian daisy</name>
    <name type="synonym">Chrysanthemum cinerariifolium</name>
    <dbReference type="NCBI Taxonomy" id="118510"/>
    <lineage>
        <taxon>Eukaryota</taxon>
        <taxon>Viridiplantae</taxon>
        <taxon>Streptophyta</taxon>
        <taxon>Embryophyta</taxon>
        <taxon>Tracheophyta</taxon>
        <taxon>Spermatophyta</taxon>
        <taxon>Magnoliopsida</taxon>
        <taxon>eudicotyledons</taxon>
        <taxon>Gunneridae</taxon>
        <taxon>Pentapetalae</taxon>
        <taxon>asterids</taxon>
        <taxon>campanulids</taxon>
        <taxon>Asterales</taxon>
        <taxon>Asteraceae</taxon>
        <taxon>Asteroideae</taxon>
        <taxon>Anthemideae</taxon>
        <taxon>Anthemidinae</taxon>
        <taxon>Tanacetum</taxon>
    </lineage>
</organism>
<comment type="caution">
    <text evidence="2">The sequence shown here is derived from an EMBL/GenBank/DDBJ whole genome shotgun (WGS) entry which is preliminary data.</text>
</comment>
<dbReference type="EMBL" id="BKCJ010000660">
    <property type="protein sequence ID" value="GEU35162.1"/>
    <property type="molecule type" value="Genomic_DNA"/>
</dbReference>
<evidence type="ECO:0000256" key="1">
    <source>
        <dbReference type="SAM" id="MobiDB-lite"/>
    </source>
</evidence>
<gene>
    <name evidence="2" type="ORF">Tci_007140</name>
</gene>
<accession>A0A6L2JES5</accession>
<feature type="region of interest" description="Disordered" evidence="1">
    <location>
        <begin position="668"/>
        <end position="721"/>
    </location>
</feature>
<name>A0A6L2JES5_TANCI</name>
<reference evidence="2" key="1">
    <citation type="journal article" date="2019" name="Sci. Rep.">
        <title>Draft genome of Tanacetum cinerariifolium, the natural source of mosquito coil.</title>
        <authorList>
            <person name="Yamashiro T."/>
            <person name="Shiraishi A."/>
            <person name="Satake H."/>
            <person name="Nakayama K."/>
        </authorList>
    </citation>
    <scope>NUCLEOTIDE SEQUENCE</scope>
</reference>